<dbReference type="RefSeq" id="WP_311858332.1">
    <property type="nucleotide sequence ID" value="NZ_JAUZVT010000001.1"/>
</dbReference>
<organism evidence="1 2">
    <name type="scientific">Microbacterium aquilitoris</name>
    <dbReference type="NCBI Taxonomy" id="3067307"/>
    <lineage>
        <taxon>Bacteria</taxon>
        <taxon>Bacillati</taxon>
        <taxon>Actinomycetota</taxon>
        <taxon>Actinomycetes</taxon>
        <taxon>Micrococcales</taxon>
        <taxon>Microbacteriaceae</taxon>
        <taxon>Microbacterium</taxon>
    </lineage>
</organism>
<comment type="caution">
    <text evidence="1">The sequence shown here is derived from an EMBL/GenBank/DDBJ whole genome shotgun (WGS) entry which is preliminary data.</text>
</comment>
<evidence type="ECO:0000313" key="1">
    <source>
        <dbReference type="EMBL" id="MDT3329301.1"/>
    </source>
</evidence>
<name>A0ABU3GF35_9MICO</name>
<dbReference type="Proteomes" id="UP001262835">
    <property type="component" value="Unassembled WGS sequence"/>
</dbReference>
<evidence type="ECO:0000313" key="2">
    <source>
        <dbReference type="Proteomes" id="UP001262835"/>
    </source>
</evidence>
<sequence>MSDVVAPYPYLWGTPLEERLATFDQALALLRQADGEALRLLADVRGLAHLVDWSADAADAFRAAVSAWESELVQLTAVIQAVIDQTCLDRRVAEAAG</sequence>
<dbReference type="EMBL" id="JAUZVT010000001">
    <property type="protein sequence ID" value="MDT3329301.1"/>
    <property type="molecule type" value="Genomic_DNA"/>
</dbReference>
<keyword evidence="2" id="KW-1185">Reference proteome</keyword>
<protein>
    <recommendedName>
        <fullName evidence="3">WXG100 family type VII secretion target</fullName>
    </recommendedName>
</protein>
<reference evidence="1 2" key="1">
    <citation type="submission" date="2023-08" db="EMBL/GenBank/DDBJ databases">
        <title>Microbacterium aquilitoris sp. nov. and Microbacterium gwkjibeachense sp. nov., isolated from beach.</title>
        <authorList>
            <person name="Lee S.D."/>
            <person name="Yang H."/>
            <person name="Kim I."/>
        </authorList>
    </citation>
    <scope>NUCLEOTIDE SEQUENCE [LARGE SCALE GENOMIC DNA]</scope>
    <source>
        <strain evidence="1 2">KSW-18</strain>
    </source>
</reference>
<proteinExistence type="predicted"/>
<evidence type="ECO:0008006" key="3">
    <source>
        <dbReference type="Google" id="ProtNLM"/>
    </source>
</evidence>
<gene>
    <name evidence="1" type="ORF">Q9S78_01335</name>
</gene>
<accession>A0ABU3GF35</accession>